<dbReference type="OrthoDB" id="3177522at2"/>
<protein>
    <recommendedName>
        <fullName evidence="1">Tail specific protease domain-containing protein</fullName>
    </recommendedName>
</protein>
<accession>A0A162DGJ2</accession>
<comment type="caution">
    <text evidence="2">The sequence shown here is derived from an EMBL/GenBank/DDBJ whole genome shotgun (WGS) entry which is preliminary data.</text>
</comment>
<proteinExistence type="predicted"/>
<sequence length="301" mass="35636">MRKKELAFFCIFIFSLIGCRDEGQSVEYLSVNDKKEDLQELINILIEVHPDPKRNIGDSEWNRLVKDLQDSIKEPRTKDEFMIELMSFIQNIGDAHTYLLPKEIHDEKIFPVKIEMLKEGLVVSDTFDHQLKKGDLIVNIGDLELEQLTNHMEKIVAAENQYWKQVMIGNLLNFEFVLDYLKVLKNGKVAVRVEREGEFLDIEVELIEFETFQNLVMKQNKSFDWKLLSHDDIRYGYFKLNQCLWNDEYRNELASFFKEVDNQSIERIILDLRDNGGGDSRVINEFITYLDIEEYPFFNKK</sequence>
<feature type="domain" description="Tail specific protease" evidence="1">
    <location>
        <begin position="235"/>
        <end position="285"/>
    </location>
</feature>
<dbReference type="InterPro" id="IPR029045">
    <property type="entry name" value="ClpP/crotonase-like_dom_sf"/>
</dbReference>
<dbReference type="SUPFAM" id="SSF52096">
    <property type="entry name" value="ClpP/crotonase"/>
    <property type="match status" value="1"/>
</dbReference>
<evidence type="ECO:0000313" key="3">
    <source>
        <dbReference type="Proteomes" id="UP000075806"/>
    </source>
</evidence>
<dbReference type="PROSITE" id="PS51257">
    <property type="entry name" value="PROKAR_LIPOPROTEIN"/>
    <property type="match status" value="1"/>
</dbReference>
<gene>
    <name evidence="2" type="ORF">AZF04_08565</name>
</gene>
<dbReference type="GO" id="GO:0008236">
    <property type="term" value="F:serine-type peptidase activity"/>
    <property type="evidence" value="ECO:0007669"/>
    <property type="project" value="InterPro"/>
</dbReference>
<keyword evidence="3" id="KW-1185">Reference proteome</keyword>
<dbReference type="EMBL" id="LTAO01000023">
    <property type="protein sequence ID" value="KYG29560.1"/>
    <property type="molecule type" value="Genomic_DNA"/>
</dbReference>
<organism evidence="2 3">
    <name type="scientific">Alkalihalobacillus trypoxylicola</name>
    <dbReference type="NCBI Taxonomy" id="519424"/>
    <lineage>
        <taxon>Bacteria</taxon>
        <taxon>Bacillati</taxon>
        <taxon>Bacillota</taxon>
        <taxon>Bacilli</taxon>
        <taxon>Bacillales</taxon>
        <taxon>Bacillaceae</taxon>
        <taxon>Alkalihalobacillus</taxon>
    </lineage>
</organism>
<dbReference type="STRING" id="519424.AZF04_08565"/>
<dbReference type="Proteomes" id="UP000075806">
    <property type="component" value="Unassembled WGS sequence"/>
</dbReference>
<dbReference type="InterPro" id="IPR005151">
    <property type="entry name" value="Tail-specific_protease"/>
</dbReference>
<dbReference type="Pfam" id="PF03572">
    <property type="entry name" value="Peptidase_S41"/>
    <property type="match status" value="1"/>
</dbReference>
<evidence type="ECO:0000259" key="1">
    <source>
        <dbReference type="Pfam" id="PF03572"/>
    </source>
</evidence>
<dbReference type="GO" id="GO:0006508">
    <property type="term" value="P:proteolysis"/>
    <property type="evidence" value="ECO:0007669"/>
    <property type="project" value="InterPro"/>
</dbReference>
<dbReference type="Gene3D" id="3.90.226.10">
    <property type="entry name" value="2-enoyl-CoA Hydratase, Chain A, domain 1"/>
    <property type="match status" value="1"/>
</dbReference>
<dbReference type="RefSeq" id="WP_061949356.1">
    <property type="nucleotide sequence ID" value="NZ_LTAO01000023.1"/>
</dbReference>
<reference evidence="2" key="1">
    <citation type="submission" date="2016-02" db="EMBL/GenBank/DDBJ databases">
        <title>Genome sequence of Bacillus trypoxylicola KCTC 13244(T).</title>
        <authorList>
            <person name="Jeong H."/>
            <person name="Park S.-H."/>
            <person name="Choi S.-K."/>
        </authorList>
    </citation>
    <scope>NUCLEOTIDE SEQUENCE [LARGE SCALE GENOMIC DNA]</scope>
    <source>
        <strain evidence="2">KCTC 13244</strain>
    </source>
</reference>
<evidence type="ECO:0000313" key="2">
    <source>
        <dbReference type="EMBL" id="KYG29560.1"/>
    </source>
</evidence>
<dbReference type="AlphaFoldDB" id="A0A162DGJ2"/>
<name>A0A162DGJ2_9BACI</name>